<organism evidence="3 4">
    <name type="scientific">Coniosporium apollinis (strain CBS 100218)</name>
    <name type="common">Rock-inhabiting black yeast</name>
    <dbReference type="NCBI Taxonomy" id="1168221"/>
    <lineage>
        <taxon>Eukaryota</taxon>
        <taxon>Fungi</taxon>
        <taxon>Dikarya</taxon>
        <taxon>Ascomycota</taxon>
        <taxon>Pezizomycotina</taxon>
        <taxon>Dothideomycetes</taxon>
        <taxon>Dothideomycetes incertae sedis</taxon>
        <taxon>Coniosporium</taxon>
    </lineage>
</organism>
<accession>R7YHX1</accession>
<dbReference type="GeneID" id="19897934"/>
<evidence type="ECO:0000259" key="2">
    <source>
        <dbReference type="PROSITE" id="PS51184"/>
    </source>
</evidence>
<dbReference type="SUPFAM" id="SSF51197">
    <property type="entry name" value="Clavaminate synthase-like"/>
    <property type="match status" value="1"/>
</dbReference>
<sequence>MPIQRRAFVALKSARFYSTANRFDPVSTLPSADIETFRTQYFNPGRPVLFPRQHFSGSLPAVQKWFKPRSAVQKDKSIWQLNKEYLSEYGDTLVPLELTTPTPPTSPPQLENNDAAQKEPSETFHRFHAPLSLFLGWTSRRLTHLQIDPEARLYLAQASISDLPKRLAADLPTPKIVEKAGRGDLYDANVWIGVPPTCTPLHKDPNPNLFVQMAGEKVVRLFEPELGRGIYERVRMLHGDGRASVRGAEMMVGEEARALEEEVWGEGQEKGWEARLNRGDGLFIPLGWWHSIKGVGEGVTGSVRFASGGAVTESFY</sequence>
<dbReference type="SMART" id="SM00558">
    <property type="entry name" value="JmjC"/>
    <property type="match status" value="1"/>
</dbReference>
<dbReference type="Gene3D" id="2.60.120.650">
    <property type="entry name" value="Cupin"/>
    <property type="match status" value="1"/>
</dbReference>
<dbReference type="HOGENOM" id="CLU_054409_0_0_1"/>
<dbReference type="PANTHER" id="PTHR12461">
    <property type="entry name" value="HYPOXIA-INDUCIBLE FACTOR 1 ALPHA INHIBITOR-RELATED"/>
    <property type="match status" value="1"/>
</dbReference>
<dbReference type="InterPro" id="IPR003347">
    <property type="entry name" value="JmjC_dom"/>
</dbReference>
<dbReference type="EMBL" id="JH767555">
    <property type="protein sequence ID" value="EON61409.1"/>
    <property type="molecule type" value="Genomic_DNA"/>
</dbReference>
<feature type="region of interest" description="Disordered" evidence="1">
    <location>
        <begin position="96"/>
        <end position="120"/>
    </location>
</feature>
<dbReference type="OrthoDB" id="263283at2759"/>
<evidence type="ECO:0000313" key="4">
    <source>
        <dbReference type="Proteomes" id="UP000016924"/>
    </source>
</evidence>
<protein>
    <recommendedName>
        <fullName evidence="2">JmjC domain-containing protein</fullName>
    </recommendedName>
</protein>
<dbReference type="eggNOG" id="KOG2132">
    <property type="taxonomic scope" value="Eukaryota"/>
</dbReference>
<dbReference type="STRING" id="1168221.R7YHX1"/>
<dbReference type="PROSITE" id="PS51184">
    <property type="entry name" value="JMJC"/>
    <property type="match status" value="1"/>
</dbReference>
<reference evidence="4" key="1">
    <citation type="submission" date="2012-06" db="EMBL/GenBank/DDBJ databases">
        <title>The genome sequence of Coniosporium apollinis CBS 100218.</title>
        <authorList>
            <consortium name="The Broad Institute Genome Sequencing Platform"/>
            <person name="Cuomo C."/>
            <person name="Gorbushina A."/>
            <person name="Noack S."/>
            <person name="Walker B."/>
            <person name="Young S.K."/>
            <person name="Zeng Q."/>
            <person name="Gargeya S."/>
            <person name="Fitzgerald M."/>
            <person name="Haas B."/>
            <person name="Abouelleil A."/>
            <person name="Alvarado L."/>
            <person name="Arachchi H.M."/>
            <person name="Berlin A.M."/>
            <person name="Chapman S.B."/>
            <person name="Goldberg J."/>
            <person name="Griggs A."/>
            <person name="Gujja S."/>
            <person name="Hansen M."/>
            <person name="Howarth C."/>
            <person name="Imamovic A."/>
            <person name="Larimer J."/>
            <person name="McCowan C."/>
            <person name="Montmayeur A."/>
            <person name="Murphy C."/>
            <person name="Neiman D."/>
            <person name="Pearson M."/>
            <person name="Priest M."/>
            <person name="Roberts A."/>
            <person name="Saif S."/>
            <person name="Shea T."/>
            <person name="Sisk P."/>
            <person name="Sykes S."/>
            <person name="Wortman J."/>
            <person name="Nusbaum C."/>
            <person name="Birren B."/>
        </authorList>
    </citation>
    <scope>NUCLEOTIDE SEQUENCE [LARGE SCALE GENOMIC DNA]</scope>
    <source>
        <strain evidence="4">CBS 100218</strain>
    </source>
</reference>
<dbReference type="InterPro" id="IPR041667">
    <property type="entry name" value="Cupin_8"/>
</dbReference>
<keyword evidence="4" id="KW-1185">Reference proteome</keyword>
<proteinExistence type="predicted"/>
<feature type="domain" description="JmjC" evidence="2">
    <location>
        <begin position="149"/>
        <end position="316"/>
    </location>
</feature>
<dbReference type="PANTHER" id="PTHR12461:SF105">
    <property type="entry name" value="HYPOXIA-INDUCIBLE FACTOR 1-ALPHA INHIBITOR"/>
    <property type="match status" value="1"/>
</dbReference>
<dbReference type="RefSeq" id="XP_007776726.1">
    <property type="nucleotide sequence ID" value="XM_007778536.1"/>
</dbReference>
<evidence type="ECO:0000313" key="3">
    <source>
        <dbReference type="EMBL" id="EON61409.1"/>
    </source>
</evidence>
<name>R7YHX1_CONA1</name>
<dbReference type="Proteomes" id="UP000016924">
    <property type="component" value="Unassembled WGS sequence"/>
</dbReference>
<evidence type="ECO:0000256" key="1">
    <source>
        <dbReference type="SAM" id="MobiDB-lite"/>
    </source>
</evidence>
<dbReference type="Pfam" id="PF13621">
    <property type="entry name" value="Cupin_8"/>
    <property type="match status" value="1"/>
</dbReference>
<dbReference type="OMA" id="WIGHPPT"/>
<dbReference type="AlphaFoldDB" id="R7YHX1"/>
<gene>
    <name evidence="3" type="ORF">W97_00623</name>
</gene>